<evidence type="ECO:0000313" key="2">
    <source>
        <dbReference type="Proteomes" id="UP000070444"/>
    </source>
</evidence>
<dbReference type="EMBL" id="KQ964796">
    <property type="protein sequence ID" value="KXN65919.1"/>
    <property type="molecule type" value="Genomic_DNA"/>
</dbReference>
<dbReference type="Proteomes" id="UP000070444">
    <property type="component" value="Unassembled WGS sequence"/>
</dbReference>
<gene>
    <name evidence="1" type="ORF">CONCODRAFT_12360</name>
</gene>
<accession>A0A137NT79</accession>
<sequence>MVSVDSFPKRVKRWAKQLVIMLCYFGNLFFHPGCNLSLSQLEECPIEDLEMFAIYITPFVKQPFLPEHGPVPAEILTCLETIKMNNVLIKAIESGLENVNRWTYSSLRKKIISFFISSNTGPSYGDIDLPDPTQIGSEQGTMFDPTALLAGLEDVGLPYLFANLP</sequence>
<proteinExistence type="predicted"/>
<dbReference type="AlphaFoldDB" id="A0A137NT79"/>
<organism evidence="1 2">
    <name type="scientific">Conidiobolus coronatus (strain ATCC 28846 / CBS 209.66 / NRRL 28638)</name>
    <name type="common">Delacroixia coronata</name>
    <dbReference type="NCBI Taxonomy" id="796925"/>
    <lineage>
        <taxon>Eukaryota</taxon>
        <taxon>Fungi</taxon>
        <taxon>Fungi incertae sedis</taxon>
        <taxon>Zoopagomycota</taxon>
        <taxon>Entomophthoromycotina</taxon>
        <taxon>Entomophthoromycetes</taxon>
        <taxon>Entomophthorales</taxon>
        <taxon>Ancylistaceae</taxon>
        <taxon>Conidiobolus</taxon>
    </lineage>
</organism>
<name>A0A137NT79_CONC2</name>
<evidence type="ECO:0000313" key="1">
    <source>
        <dbReference type="EMBL" id="KXN65919.1"/>
    </source>
</evidence>
<protein>
    <submittedName>
        <fullName evidence="1">Uncharacterized protein</fullName>
    </submittedName>
</protein>
<reference evidence="1 2" key="1">
    <citation type="journal article" date="2015" name="Genome Biol. Evol.">
        <title>Phylogenomic analyses indicate that early fungi evolved digesting cell walls of algal ancestors of land plants.</title>
        <authorList>
            <person name="Chang Y."/>
            <person name="Wang S."/>
            <person name="Sekimoto S."/>
            <person name="Aerts A.L."/>
            <person name="Choi C."/>
            <person name="Clum A."/>
            <person name="LaButti K.M."/>
            <person name="Lindquist E.A."/>
            <person name="Yee Ngan C."/>
            <person name="Ohm R.A."/>
            <person name="Salamov A.A."/>
            <person name="Grigoriev I.V."/>
            <person name="Spatafora J.W."/>
            <person name="Berbee M.L."/>
        </authorList>
    </citation>
    <scope>NUCLEOTIDE SEQUENCE [LARGE SCALE GENOMIC DNA]</scope>
    <source>
        <strain evidence="1 2">NRRL 28638</strain>
    </source>
</reference>
<keyword evidence="2" id="KW-1185">Reference proteome</keyword>